<accession>A0A840EJ32</accession>
<dbReference type="GO" id="GO:0005886">
    <property type="term" value="C:plasma membrane"/>
    <property type="evidence" value="ECO:0007669"/>
    <property type="project" value="UniProtKB-SubCell"/>
</dbReference>
<feature type="transmembrane region" description="Helical" evidence="6">
    <location>
        <begin position="16"/>
        <end position="36"/>
    </location>
</feature>
<evidence type="ECO:0000259" key="8">
    <source>
        <dbReference type="Pfam" id="PF12704"/>
    </source>
</evidence>
<evidence type="ECO:0000256" key="1">
    <source>
        <dbReference type="ARBA" id="ARBA00004651"/>
    </source>
</evidence>
<dbReference type="Proteomes" id="UP000553034">
    <property type="component" value="Unassembled WGS sequence"/>
</dbReference>
<keyword evidence="2" id="KW-1003">Cell membrane</keyword>
<keyword evidence="4 6" id="KW-1133">Transmembrane helix</keyword>
<evidence type="ECO:0000256" key="5">
    <source>
        <dbReference type="ARBA" id="ARBA00023136"/>
    </source>
</evidence>
<evidence type="ECO:0000256" key="2">
    <source>
        <dbReference type="ARBA" id="ARBA00022475"/>
    </source>
</evidence>
<dbReference type="Pfam" id="PF12704">
    <property type="entry name" value="MacB_PCD"/>
    <property type="match status" value="1"/>
</dbReference>
<dbReference type="EMBL" id="JACIFO010000006">
    <property type="protein sequence ID" value="MBB4119362.1"/>
    <property type="molecule type" value="Genomic_DNA"/>
</dbReference>
<name>A0A840EJ32_9FLAO</name>
<evidence type="ECO:0000313" key="9">
    <source>
        <dbReference type="EMBL" id="MBB4119362.1"/>
    </source>
</evidence>
<feature type="transmembrane region" description="Helical" evidence="6">
    <location>
        <begin position="358"/>
        <end position="378"/>
    </location>
</feature>
<dbReference type="PANTHER" id="PTHR43738">
    <property type="entry name" value="ABC TRANSPORTER, MEMBRANE PROTEIN"/>
    <property type="match status" value="1"/>
</dbReference>
<keyword evidence="5 6" id="KW-0472">Membrane</keyword>
<feature type="transmembrane region" description="Helical" evidence="6">
    <location>
        <begin position="264"/>
        <end position="288"/>
    </location>
</feature>
<dbReference type="RefSeq" id="WP_183477716.1">
    <property type="nucleotide sequence ID" value="NZ_JACIFO010000006.1"/>
</dbReference>
<feature type="transmembrane region" description="Helical" evidence="6">
    <location>
        <begin position="308"/>
        <end position="338"/>
    </location>
</feature>
<dbReference type="AlphaFoldDB" id="A0A840EJ32"/>
<gene>
    <name evidence="9" type="ORF">GGR32_001660</name>
</gene>
<proteinExistence type="predicted"/>
<dbReference type="PANTHER" id="PTHR43738:SF2">
    <property type="entry name" value="ABC TRANSPORTER PERMEASE"/>
    <property type="match status" value="1"/>
</dbReference>
<comment type="subcellular location">
    <subcellularLocation>
        <location evidence="1">Cell membrane</location>
        <topology evidence="1">Multi-pass membrane protein</topology>
    </subcellularLocation>
</comment>
<sequence>MNLFKISYKNIITKPLNAILSILLLAFSVVIISLSFKFQKQVTNKIAKNTAGIDMVIGAKGSPLQLILSSVLHIDNPTGNINFDEAKKITKNPLIKNAIPISYGDNYKGYRIIGTTPAYKTLYGGELLEGKSAIKPLEVVIGATVAKKSNLKIGDSFVSSHGLIEEGNHHHDHHHLTVVGIYKTSHSVLDNLIVTPLETVWDMHHHHDHASKNKEITSVLVQFKSPMGFVRIPRSINEKSSMQAALTKFELDKLYNYTGIGVKIIQIMAIVILIISVFSIYISLYKIVKDRSYELALMRVYGANQLQLILLVFYEGLIISISGYILGLILSFAGGTYLYNYIGREYNYTIQQAFITDIDIYLFFSVLLLLSVITLFNLKSIISINIPKILSYEK</sequence>
<dbReference type="InterPro" id="IPR025857">
    <property type="entry name" value="MacB_PCD"/>
</dbReference>
<evidence type="ECO:0000256" key="6">
    <source>
        <dbReference type="SAM" id="Phobius"/>
    </source>
</evidence>
<dbReference type="InterPro" id="IPR051125">
    <property type="entry name" value="ABC-4/HrtB_transporter"/>
</dbReference>
<feature type="domain" description="MacB-like periplasmic core" evidence="8">
    <location>
        <begin position="25"/>
        <end position="225"/>
    </location>
</feature>
<evidence type="ECO:0000259" key="7">
    <source>
        <dbReference type="Pfam" id="PF02687"/>
    </source>
</evidence>
<evidence type="ECO:0000256" key="4">
    <source>
        <dbReference type="ARBA" id="ARBA00022989"/>
    </source>
</evidence>
<dbReference type="InterPro" id="IPR003838">
    <property type="entry name" value="ABC3_permease_C"/>
</dbReference>
<reference evidence="9 10" key="1">
    <citation type="submission" date="2020-08" db="EMBL/GenBank/DDBJ databases">
        <title>Genomic Encyclopedia of Type Strains, Phase IV (KMG-IV): sequencing the most valuable type-strain genomes for metagenomic binning, comparative biology and taxonomic classification.</title>
        <authorList>
            <person name="Goeker M."/>
        </authorList>
    </citation>
    <scope>NUCLEOTIDE SEQUENCE [LARGE SCALE GENOMIC DNA]</scope>
    <source>
        <strain evidence="9 10">DSM 29568</strain>
    </source>
</reference>
<organism evidence="9 10">
    <name type="scientific">Mesonia hippocampi</name>
    <dbReference type="NCBI Taxonomy" id="1628250"/>
    <lineage>
        <taxon>Bacteria</taxon>
        <taxon>Pseudomonadati</taxon>
        <taxon>Bacteroidota</taxon>
        <taxon>Flavobacteriia</taxon>
        <taxon>Flavobacteriales</taxon>
        <taxon>Flavobacteriaceae</taxon>
        <taxon>Mesonia</taxon>
    </lineage>
</organism>
<protein>
    <submittedName>
        <fullName evidence="9">Putative ABC transport system permease protein</fullName>
    </submittedName>
</protein>
<keyword evidence="10" id="KW-1185">Reference proteome</keyword>
<feature type="domain" description="ABC3 transporter permease C-terminal" evidence="7">
    <location>
        <begin position="267"/>
        <end position="376"/>
    </location>
</feature>
<evidence type="ECO:0000313" key="10">
    <source>
        <dbReference type="Proteomes" id="UP000553034"/>
    </source>
</evidence>
<evidence type="ECO:0000256" key="3">
    <source>
        <dbReference type="ARBA" id="ARBA00022692"/>
    </source>
</evidence>
<comment type="caution">
    <text evidence="9">The sequence shown here is derived from an EMBL/GenBank/DDBJ whole genome shotgun (WGS) entry which is preliminary data.</text>
</comment>
<keyword evidence="3 6" id="KW-0812">Transmembrane</keyword>
<dbReference type="Pfam" id="PF02687">
    <property type="entry name" value="FtsX"/>
    <property type="match status" value="1"/>
</dbReference>